<name>A0A8K0K8B5_LADFU</name>
<keyword evidence="2" id="KW-1185">Reference proteome</keyword>
<comment type="caution">
    <text evidence="1">The sequence shown here is derived from an EMBL/GenBank/DDBJ whole genome shotgun (WGS) entry which is preliminary data.</text>
</comment>
<reference evidence="1" key="2">
    <citation type="submission" date="2017-10" db="EMBL/GenBank/DDBJ databases">
        <title>Ladona fulva Genome sequencing and assembly.</title>
        <authorList>
            <person name="Murali S."/>
            <person name="Richards S."/>
            <person name="Bandaranaike D."/>
            <person name="Bellair M."/>
            <person name="Blankenburg K."/>
            <person name="Chao H."/>
            <person name="Dinh H."/>
            <person name="Doddapaneni H."/>
            <person name="Dugan-Rocha S."/>
            <person name="Elkadiri S."/>
            <person name="Gnanaolivu R."/>
            <person name="Hernandez B."/>
            <person name="Skinner E."/>
            <person name="Javaid M."/>
            <person name="Lee S."/>
            <person name="Li M."/>
            <person name="Ming W."/>
            <person name="Munidasa M."/>
            <person name="Muniz J."/>
            <person name="Nguyen L."/>
            <person name="Hughes D."/>
            <person name="Osuji N."/>
            <person name="Pu L.-L."/>
            <person name="Puazo M."/>
            <person name="Qu C."/>
            <person name="Quiroz J."/>
            <person name="Raj R."/>
            <person name="Weissenberger G."/>
            <person name="Xin Y."/>
            <person name="Zou X."/>
            <person name="Han Y."/>
            <person name="Worley K."/>
            <person name="Muzny D."/>
            <person name="Gibbs R."/>
        </authorList>
    </citation>
    <scope>NUCLEOTIDE SEQUENCE</scope>
    <source>
        <strain evidence="1">Sampled in the wild</strain>
    </source>
</reference>
<dbReference type="AlphaFoldDB" id="A0A8K0K8B5"/>
<gene>
    <name evidence="1" type="ORF">J437_LFUL007893</name>
</gene>
<sequence>MLIQKLNNIEVNGTVLKVFESYMSGRKQMEETDDIHSNILIANQDDPQGSVLRSSPFLVMINYLSRNIPSQLTVPANMGLEHLVYQQFSKFLSENYLFNPLQSGFRRHHSTSTALTKVTNDRKKITILAQIYLSKAFDSIMEIIDGQIHTQLRLETLIQMPSLAAGKKARLSKSMGYLVLMEGRNSKL</sequence>
<evidence type="ECO:0008006" key="3">
    <source>
        <dbReference type="Google" id="ProtNLM"/>
    </source>
</evidence>
<accession>A0A8K0K8B5</accession>
<evidence type="ECO:0000313" key="2">
    <source>
        <dbReference type="Proteomes" id="UP000792457"/>
    </source>
</evidence>
<evidence type="ECO:0000313" key="1">
    <source>
        <dbReference type="EMBL" id="KAG8229718.1"/>
    </source>
</evidence>
<organism evidence="1 2">
    <name type="scientific">Ladona fulva</name>
    <name type="common">Scarce chaser dragonfly</name>
    <name type="synonym">Libellula fulva</name>
    <dbReference type="NCBI Taxonomy" id="123851"/>
    <lineage>
        <taxon>Eukaryota</taxon>
        <taxon>Metazoa</taxon>
        <taxon>Ecdysozoa</taxon>
        <taxon>Arthropoda</taxon>
        <taxon>Hexapoda</taxon>
        <taxon>Insecta</taxon>
        <taxon>Pterygota</taxon>
        <taxon>Palaeoptera</taxon>
        <taxon>Odonata</taxon>
        <taxon>Epiprocta</taxon>
        <taxon>Anisoptera</taxon>
        <taxon>Libelluloidea</taxon>
        <taxon>Libellulidae</taxon>
        <taxon>Ladona</taxon>
    </lineage>
</organism>
<reference evidence="1" key="1">
    <citation type="submission" date="2013-04" db="EMBL/GenBank/DDBJ databases">
        <authorList>
            <person name="Qu J."/>
            <person name="Murali S.C."/>
            <person name="Bandaranaike D."/>
            <person name="Bellair M."/>
            <person name="Blankenburg K."/>
            <person name="Chao H."/>
            <person name="Dinh H."/>
            <person name="Doddapaneni H."/>
            <person name="Downs B."/>
            <person name="Dugan-Rocha S."/>
            <person name="Elkadiri S."/>
            <person name="Gnanaolivu R.D."/>
            <person name="Hernandez B."/>
            <person name="Javaid M."/>
            <person name="Jayaseelan J.C."/>
            <person name="Lee S."/>
            <person name="Li M."/>
            <person name="Ming W."/>
            <person name="Munidasa M."/>
            <person name="Muniz J."/>
            <person name="Nguyen L."/>
            <person name="Ongeri F."/>
            <person name="Osuji N."/>
            <person name="Pu L.-L."/>
            <person name="Puazo M."/>
            <person name="Qu C."/>
            <person name="Quiroz J."/>
            <person name="Raj R."/>
            <person name="Weissenberger G."/>
            <person name="Xin Y."/>
            <person name="Zou X."/>
            <person name="Han Y."/>
            <person name="Richards S."/>
            <person name="Worley K."/>
            <person name="Muzny D."/>
            <person name="Gibbs R."/>
        </authorList>
    </citation>
    <scope>NUCLEOTIDE SEQUENCE</scope>
    <source>
        <strain evidence="1">Sampled in the wild</strain>
    </source>
</reference>
<dbReference type="Proteomes" id="UP000792457">
    <property type="component" value="Unassembled WGS sequence"/>
</dbReference>
<proteinExistence type="predicted"/>
<dbReference type="EMBL" id="KZ308444">
    <property type="protein sequence ID" value="KAG8229718.1"/>
    <property type="molecule type" value="Genomic_DNA"/>
</dbReference>
<dbReference type="OrthoDB" id="7479519at2759"/>
<protein>
    <recommendedName>
        <fullName evidence="3">Reverse transcriptase domain-containing protein</fullName>
    </recommendedName>
</protein>